<reference evidence="2" key="1">
    <citation type="submission" date="2022-10" db="EMBL/GenBank/DDBJ databases">
        <title>Whole genome sequencing of three plant growth promoting bacteria isolated from Vachellia tortilis subsp. raddiana in Morocco.</title>
        <authorList>
            <person name="Hnini M."/>
            <person name="Zouagui R."/>
            <person name="Zouagui H."/>
            <person name="Chemao Elfihri M.-W."/>
            <person name="Ibrahimi A."/>
            <person name="Sbabou L."/>
            <person name="Aurag J."/>
        </authorList>
    </citation>
    <scope>NUCLEOTIDE SEQUENCE</scope>
    <source>
        <strain evidence="2">LMR678</strain>
    </source>
</reference>
<sequence length="167" mass="18136">MKTEYVAALAEFDATIANDTSADAPYRALQTLSRKLIGAKLFTIMTVDMANGLARRAYTSHPDEYPASGTKPIHYDRWFDTVHKARETFVANTIADISTVFGDYETIASLGCGSVVNIPVVVGGELLGTVNCLDVEHHYTPERVVLSKAIEMPAKLAFLAAARNAVK</sequence>
<dbReference type="Pfam" id="PF01590">
    <property type="entry name" value="GAF"/>
    <property type="match status" value="1"/>
</dbReference>
<gene>
    <name evidence="2" type="ORF">O3W52_29245</name>
</gene>
<organism evidence="2 3">
    <name type="scientific">Sinorhizobium psoraleae</name>
    <dbReference type="NCBI Taxonomy" id="520838"/>
    <lineage>
        <taxon>Bacteria</taxon>
        <taxon>Pseudomonadati</taxon>
        <taxon>Pseudomonadota</taxon>
        <taxon>Alphaproteobacteria</taxon>
        <taxon>Hyphomicrobiales</taxon>
        <taxon>Rhizobiaceae</taxon>
        <taxon>Sinorhizobium/Ensifer group</taxon>
        <taxon>Sinorhizobium</taxon>
    </lineage>
</organism>
<keyword evidence="3" id="KW-1185">Reference proteome</keyword>
<accession>A0ABT4KPE3</accession>
<proteinExistence type="predicted"/>
<evidence type="ECO:0000313" key="3">
    <source>
        <dbReference type="Proteomes" id="UP001079430"/>
    </source>
</evidence>
<feature type="domain" description="GAF" evidence="1">
    <location>
        <begin position="76"/>
        <end position="146"/>
    </location>
</feature>
<dbReference type="EMBL" id="JAPVOI010000006">
    <property type="protein sequence ID" value="MCZ4093832.1"/>
    <property type="molecule type" value="Genomic_DNA"/>
</dbReference>
<name>A0ABT4KPE3_9HYPH</name>
<dbReference type="SUPFAM" id="SSF55781">
    <property type="entry name" value="GAF domain-like"/>
    <property type="match status" value="1"/>
</dbReference>
<dbReference type="Gene3D" id="3.30.450.40">
    <property type="match status" value="1"/>
</dbReference>
<comment type="caution">
    <text evidence="2">The sequence shown here is derived from an EMBL/GenBank/DDBJ whole genome shotgun (WGS) entry which is preliminary data.</text>
</comment>
<dbReference type="Proteomes" id="UP001079430">
    <property type="component" value="Unassembled WGS sequence"/>
</dbReference>
<dbReference type="InterPro" id="IPR029016">
    <property type="entry name" value="GAF-like_dom_sf"/>
</dbReference>
<evidence type="ECO:0000259" key="1">
    <source>
        <dbReference type="Pfam" id="PF01590"/>
    </source>
</evidence>
<protein>
    <submittedName>
        <fullName evidence="2">GAF domain-containing protein</fullName>
    </submittedName>
</protein>
<evidence type="ECO:0000313" key="2">
    <source>
        <dbReference type="EMBL" id="MCZ4093832.1"/>
    </source>
</evidence>
<dbReference type="InterPro" id="IPR003018">
    <property type="entry name" value="GAF"/>
</dbReference>
<dbReference type="RefSeq" id="WP_269285745.1">
    <property type="nucleotide sequence ID" value="NZ_JAPVOI010000006.1"/>
</dbReference>